<dbReference type="Gene3D" id="3.20.20.150">
    <property type="entry name" value="Divalent-metal-dependent TIM barrel enzymes"/>
    <property type="match status" value="1"/>
</dbReference>
<dbReference type="EMBL" id="FSRC01000003">
    <property type="protein sequence ID" value="SIO15327.1"/>
    <property type="molecule type" value="Genomic_DNA"/>
</dbReference>
<proteinExistence type="predicted"/>
<dbReference type="OrthoDB" id="9785907at2"/>
<protein>
    <recommendedName>
        <fullName evidence="3">Xylose isomerase-like TIM barrel</fullName>
    </recommendedName>
</protein>
<name>A0A1N6H6M4_9BACT</name>
<dbReference type="AlphaFoldDB" id="A0A1N6H6M4"/>
<accession>A0A1N6H6M4</accession>
<evidence type="ECO:0000313" key="1">
    <source>
        <dbReference type="EMBL" id="SIO15327.1"/>
    </source>
</evidence>
<gene>
    <name evidence="1" type="ORF">SAMN05444394_3592</name>
</gene>
<sequence>MIVKEGTHLTYCTNIHPGESWKETFDNLKKYIPKIKEELSSTQPFGIGLRLSNEASLVLQKQEELQLFKSWLKENDCYVFTMNGFPYGGFHGQVVKDKVHDPDWTTKDRRDYTIRLFEILAELLPNQMEGGISTSPLSYRFWFNTQHDLERAITKSTTHLVQVVAKLIEIRQKSGKVLHLDIEPEPDGILENTAEMLAYFQDWLIPMGTRDLMDSLQMSKQDAESAIREHIRLCYDVCHFALVYEKPAEVFKAMEGAGIKIGKIQISAALKINIPDSESGRSLIKETLSPFAESTYLHQVIGRDQNGHIESYRDLDQALDLLSDTSQNEWRIHFHVPVFLSDYGKVSSTQSDISEVLELVQEKDVSKHLEVETYTWDVLPEGMNIDIQNSIIRELSWVTENMKKK</sequence>
<keyword evidence="2" id="KW-1185">Reference proteome</keyword>
<organism evidence="1 2">
    <name type="scientific">Algoriphagus halophilus</name>
    <dbReference type="NCBI Taxonomy" id="226505"/>
    <lineage>
        <taxon>Bacteria</taxon>
        <taxon>Pseudomonadati</taxon>
        <taxon>Bacteroidota</taxon>
        <taxon>Cytophagia</taxon>
        <taxon>Cytophagales</taxon>
        <taxon>Cyclobacteriaceae</taxon>
        <taxon>Algoriphagus</taxon>
    </lineage>
</organism>
<dbReference type="RefSeq" id="WP_074226369.1">
    <property type="nucleotide sequence ID" value="NZ_FSRC01000003.1"/>
</dbReference>
<dbReference type="InterPro" id="IPR036237">
    <property type="entry name" value="Xyl_isomerase-like_sf"/>
</dbReference>
<dbReference type="NCBIfam" id="NF035939">
    <property type="entry name" value="TIM_EboE"/>
    <property type="match status" value="1"/>
</dbReference>
<dbReference type="SUPFAM" id="SSF51658">
    <property type="entry name" value="Xylose isomerase-like"/>
    <property type="match status" value="1"/>
</dbReference>
<evidence type="ECO:0000313" key="2">
    <source>
        <dbReference type="Proteomes" id="UP000185221"/>
    </source>
</evidence>
<reference evidence="2" key="1">
    <citation type="submission" date="2016-11" db="EMBL/GenBank/DDBJ databases">
        <authorList>
            <person name="Varghese N."/>
            <person name="Submissions S."/>
        </authorList>
    </citation>
    <scope>NUCLEOTIDE SEQUENCE [LARGE SCALE GENOMIC DNA]</scope>
    <source>
        <strain evidence="2">DSM 15292</strain>
    </source>
</reference>
<dbReference type="STRING" id="226505.SAMN05444394_3592"/>
<dbReference type="Proteomes" id="UP000185221">
    <property type="component" value="Unassembled WGS sequence"/>
</dbReference>
<evidence type="ECO:0008006" key="3">
    <source>
        <dbReference type="Google" id="ProtNLM"/>
    </source>
</evidence>